<reference evidence="4" key="1">
    <citation type="journal article" date="2014" name="Genome Announc.">
        <title>Draft Genome Sequence of the Yeast Pseudozyma antarctica Type Strain JCM10317, a Producer of the Glycolipid Biosurfactants, Mannosylerythritol Lipids.</title>
        <authorList>
            <person name="Saika A."/>
            <person name="Koike H."/>
            <person name="Hori T."/>
            <person name="Fukuoka T."/>
            <person name="Sato S."/>
            <person name="Habe H."/>
            <person name="Kitamoto D."/>
            <person name="Morita T."/>
        </authorList>
    </citation>
    <scope>NUCLEOTIDE SEQUENCE [LARGE SCALE GENOMIC DNA]</scope>
    <source>
        <strain evidence="4">JCM 10317</strain>
    </source>
</reference>
<keyword evidence="4" id="KW-1185">Reference proteome</keyword>
<accession>A0A081CD14</accession>
<organism evidence="3 4">
    <name type="scientific">Pseudozyma antarctica</name>
    <name type="common">Yeast</name>
    <name type="synonym">Candida antarctica</name>
    <dbReference type="NCBI Taxonomy" id="84753"/>
    <lineage>
        <taxon>Eukaryota</taxon>
        <taxon>Fungi</taxon>
        <taxon>Dikarya</taxon>
        <taxon>Basidiomycota</taxon>
        <taxon>Ustilaginomycotina</taxon>
        <taxon>Ustilaginomycetes</taxon>
        <taxon>Ustilaginales</taxon>
        <taxon>Ustilaginaceae</taxon>
        <taxon>Moesziomyces</taxon>
    </lineage>
</organism>
<protein>
    <submittedName>
        <fullName evidence="3">Uncharacterized protein</fullName>
    </submittedName>
</protein>
<dbReference type="EMBL" id="DF830072">
    <property type="protein sequence ID" value="GAK64560.1"/>
    <property type="molecule type" value="Genomic_DNA"/>
</dbReference>
<evidence type="ECO:0000256" key="1">
    <source>
        <dbReference type="SAM" id="MobiDB-lite"/>
    </source>
</evidence>
<gene>
    <name evidence="3" type="ORF">PAN0_005d2774</name>
</gene>
<sequence>MKVLRALCAIAFLAVAFALPPMPDSVVNAEEAIRDLWRLAHEGVFMNTLPFQYRELQDKWANFLYHEGPGIINSYYDSAKLPYWRLVFTSSLSLPFLVECSPLASFCVLAAPVAAGTDRKGAYTTFLRMARFSDTRTYSYTPRYDPMKPEVAALLVERFAERMPSSKADWGKDLSLAQPGTSHFNPHSADR</sequence>
<feature type="region of interest" description="Disordered" evidence="1">
    <location>
        <begin position="170"/>
        <end position="191"/>
    </location>
</feature>
<name>A0A081CD14_PSEA2</name>
<evidence type="ECO:0000313" key="3">
    <source>
        <dbReference type="EMBL" id="GAK64560.1"/>
    </source>
</evidence>
<feature type="signal peptide" evidence="2">
    <location>
        <begin position="1"/>
        <end position="18"/>
    </location>
</feature>
<evidence type="ECO:0000256" key="2">
    <source>
        <dbReference type="SAM" id="SignalP"/>
    </source>
</evidence>
<feature type="chain" id="PRO_5001755787" evidence="2">
    <location>
        <begin position="19"/>
        <end position="191"/>
    </location>
</feature>
<dbReference type="Proteomes" id="UP000053758">
    <property type="component" value="Unassembled WGS sequence"/>
</dbReference>
<dbReference type="HOGENOM" id="CLU_1705002_0_0_1"/>
<keyword evidence="2" id="KW-0732">Signal</keyword>
<proteinExistence type="predicted"/>
<dbReference type="RefSeq" id="XP_014657500.1">
    <property type="nucleotide sequence ID" value="XM_014802014.1"/>
</dbReference>
<dbReference type="AlphaFoldDB" id="A0A081CD14"/>
<dbReference type="GeneID" id="26303623"/>
<evidence type="ECO:0000313" key="4">
    <source>
        <dbReference type="Proteomes" id="UP000053758"/>
    </source>
</evidence>